<feature type="domain" description="Transglycosylase SLT" evidence="3">
    <location>
        <begin position="191"/>
        <end position="238"/>
    </location>
</feature>
<feature type="compositionally biased region" description="Basic and acidic residues" evidence="1">
    <location>
        <begin position="83"/>
        <end position="94"/>
    </location>
</feature>
<accession>A0ABU6EWK0</accession>
<protein>
    <submittedName>
        <fullName evidence="4">Lytic transglycosylase domain-containing protein</fullName>
    </submittedName>
</protein>
<dbReference type="CDD" id="cd13399">
    <property type="entry name" value="Slt35-like"/>
    <property type="match status" value="1"/>
</dbReference>
<dbReference type="SUPFAM" id="SSF53955">
    <property type="entry name" value="Lysozyme-like"/>
    <property type="match status" value="1"/>
</dbReference>
<keyword evidence="2" id="KW-0472">Membrane</keyword>
<dbReference type="PANTHER" id="PTHR30163:SF8">
    <property type="entry name" value="LYTIC MUREIN TRANSGLYCOSYLASE"/>
    <property type="match status" value="1"/>
</dbReference>
<dbReference type="Proteomes" id="UP001354931">
    <property type="component" value="Unassembled WGS sequence"/>
</dbReference>
<keyword evidence="5" id="KW-1185">Reference proteome</keyword>
<evidence type="ECO:0000256" key="2">
    <source>
        <dbReference type="SAM" id="Phobius"/>
    </source>
</evidence>
<feature type="region of interest" description="Disordered" evidence="1">
    <location>
        <begin position="48"/>
        <end position="104"/>
    </location>
</feature>
<comment type="caution">
    <text evidence="4">The sequence shown here is derived from an EMBL/GenBank/DDBJ whole genome shotgun (WGS) entry which is preliminary data.</text>
</comment>
<dbReference type="RefSeq" id="WP_326013707.1">
    <property type="nucleotide sequence ID" value="NZ_JAOZYC010000001.1"/>
</dbReference>
<feature type="region of interest" description="Disordered" evidence="1">
    <location>
        <begin position="280"/>
        <end position="386"/>
    </location>
</feature>
<organism evidence="4 5">
    <name type="scientific">Streptomyces endophyticus</name>
    <dbReference type="NCBI Taxonomy" id="714166"/>
    <lineage>
        <taxon>Bacteria</taxon>
        <taxon>Bacillati</taxon>
        <taxon>Actinomycetota</taxon>
        <taxon>Actinomycetes</taxon>
        <taxon>Kitasatosporales</taxon>
        <taxon>Streptomycetaceae</taxon>
        <taxon>Streptomyces</taxon>
    </lineage>
</organism>
<proteinExistence type="predicted"/>
<feature type="compositionally biased region" description="Basic and acidic residues" evidence="1">
    <location>
        <begin position="290"/>
        <end position="327"/>
    </location>
</feature>
<feature type="transmembrane region" description="Helical" evidence="2">
    <location>
        <begin position="20"/>
        <end position="42"/>
    </location>
</feature>
<keyword evidence="2" id="KW-0812">Transmembrane</keyword>
<sequence length="386" mass="40184">MSRRPDRSRSGRRSLLWHQILTGAVAVAATGGMATATVWQLADMSPVAATSAPSPDVQAGGGSPPLYPQTPTEIPGTRPVPFKSEKSEKREGGEAPKALPALPTTHGIPGRVLAAYRSAVKDLAAESPECGIRMPLLAAIGRVESGHARGGALDGNGRTRSPILGPRLDGSPGVAAIHDSDNGAWDGDRTWDRAVGPAQFIPSTWQRWGSDGNRDGSRDPHQIDDAWLAAGRYLCAAGGDLTGGAGIRRAVLAYNHSDSYLELVLAWMRVYGNGAVPTAGAPGSGAAQDKPGESGKHDDEKGEKGEGKSEKDKDKDKGKGKGGKESKPPSSTPSPSPSPSDDPSGDDNKWPTKPKLPDLPTLRAPNSGYTPSPLFPSAGAEKPDRT</sequence>
<name>A0ABU6EWK0_9ACTN</name>
<keyword evidence="2" id="KW-1133">Transmembrane helix</keyword>
<gene>
    <name evidence="4" type="ORF">OKJ99_01170</name>
</gene>
<dbReference type="Pfam" id="PF13406">
    <property type="entry name" value="SLT_2"/>
    <property type="match status" value="1"/>
</dbReference>
<evidence type="ECO:0000256" key="1">
    <source>
        <dbReference type="SAM" id="MobiDB-lite"/>
    </source>
</evidence>
<dbReference type="EMBL" id="JAOZYC010000001">
    <property type="protein sequence ID" value="MEB8336131.1"/>
    <property type="molecule type" value="Genomic_DNA"/>
</dbReference>
<reference evidence="4 5" key="1">
    <citation type="submission" date="2022-10" db="EMBL/GenBank/DDBJ databases">
        <authorList>
            <person name="Xie J."/>
            <person name="Shen N."/>
        </authorList>
    </citation>
    <scope>NUCLEOTIDE SEQUENCE [LARGE SCALE GENOMIC DNA]</scope>
    <source>
        <strain evidence="4 5">YIM65594</strain>
    </source>
</reference>
<evidence type="ECO:0000259" key="3">
    <source>
        <dbReference type="Pfam" id="PF13406"/>
    </source>
</evidence>
<dbReference type="PANTHER" id="PTHR30163">
    <property type="entry name" value="MEMBRANE-BOUND LYTIC MUREIN TRANSGLYCOSYLASE B"/>
    <property type="match status" value="1"/>
</dbReference>
<dbReference type="Gene3D" id="1.10.530.10">
    <property type="match status" value="1"/>
</dbReference>
<dbReference type="InterPro" id="IPR031304">
    <property type="entry name" value="SLT_2"/>
</dbReference>
<dbReference type="InterPro" id="IPR043426">
    <property type="entry name" value="MltB-like"/>
</dbReference>
<evidence type="ECO:0000313" key="5">
    <source>
        <dbReference type="Proteomes" id="UP001354931"/>
    </source>
</evidence>
<evidence type="ECO:0000313" key="4">
    <source>
        <dbReference type="EMBL" id="MEB8336131.1"/>
    </source>
</evidence>
<dbReference type="InterPro" id="IPR023346">
    <property type="entry name" value="Lysozyme-like_dom_sf"/>
</dbReference>
<feature type="compositionally biased region" description="Pro residues" evidence="1">
    <location>
        <begin position="330"/>
        <end position="340"/>
    </location>
</feature>